<evidence type="ECO:0000313" key="3">
    <source>
        <dbReference type="Proteomes" id="UP001519310"/>
    </source>
</evidence>
<comment type="caution">
    <text evidence="2">The sequence shown here is derived from an EMBL/GenBank/DDBJ whole genome shotgun (WGS) entry which is preliminary data.</text>
</comment>
<dbReference type="Proteomes" id="UP001519310">
    <property type="component" value="Unassembled WGS sequence"/>
</dbReference>
<gene>
    <name evidence="2" type="ORF">J2Z77_006171</name>
</gene>
<organism evidence="2 3">
    <name type="scientific">Streptomyces avidinii</name>
    <dbReference type="NCBI Taxonomy" id="1895"/>
    <lineage>
        <taxon>Bacteria</taxon>
        <taxon>Bacillati</taxon>
        <taxon>Actinomycetota</taxon>
        <taxon>Actinomycetes</taxon>
        <taxon>Kitasatosporales</taxon>
        <taxon>Streptomycetaceae</taxon>
        <taxon>Streptomyces</taxon>
    </lineage>
</organism>
<protein>
    <submittedName>
        <fullName evidence="2">Uncharacterized protein</fullName>
    </submittedName>
</protein>
<dbReference type="EMBL" id="JAGGLQ010000016">
    <property type="protein sequence ID" value="MBP2040318.1"/>
    <property type="molecule type" value="Genomic_DNA"/>
</dbReference>
<keyword evidence="1" id="KW-1133">Transmembrane helix</keyword>
<keyword evidence="1" id="KW-0812">Transmembrane</keyword>
<accession>A0ABS4LDY6</accession>
<reference evidence="2 3" key="1">
    <citation type="submission" date="2021-03" db="EMBL/GenBank/DDBJ databases">
        <title>Genomic Encyclopedia of Type Strains, Phase IV (KMG-IV): sequencing the most valuable type-strain genomes for metagenomic binning, comparative biology and taxonomic classification.</title>
        <authorList>
            <person name="Goeker M."/>
        </authorList>
    </citation>
    <scope>NUCLEOTIDE SEQUENCE [LARGE SCALE GENOMIC DNA]</scope>
    <source>
        <strain evidence="2 3">DSM 40526</strain>
    </source>
</reference>
<dbReference type="RefSeq" id="WP_189973079.1">
    <property type="nucleotide sequence ID" value="NZ_BMVL01000015.1"/>
</dbReference>
<keyword evidence="3" id="KW-1185">Reference proteome</keyword>
<proteinExistence type="predicted"/>
<keyword evidence="1" id="KW-0472">Membrane</keyword>
<evidence type="ECO:0000256" key="1">
    <source>
        <dbReference type="SAM" id="Phobius"/>
    </source>
</evidence>
<name>A0ABS4LDY6_STRAV</name>
<sequence length="56" mass="5774">MELAVLGEGARAEGGLAVPLGLRKGIAIGLGLFTMLIGWPSGTGCTRRTSGRWKSC</sequence>
<feature type="transmembrane region" description="Helical" evidence="1">
    <location>
        <begin position="26"/>
        <end position="45"/>
    </location>
</feature>
<evidence type="ECO:0000313" key="2">
    <source>
        <dbReference type="EMBL" id="MBP2040318.1"/>
    </source>
</evidence>